<evidence type="ECO:0000313" key="2">
    <source>
        <dbReference type="Proteomes" id="UP000242175"/>
    </source>
</evidence>
<protein>
    <recommendedName>
        <fullName evidence="3">Lipoprotein</fullName>
    </recommendedName>
</protein>
<dbReference type="AlphaFoldDB" id="A0A220VH69"/>
<evidence type="ECO:0000313" key="1">
    <source>
        <dbReference type="EMBL" id="ASK79283.1"/>
    </source>
</evidence>
<dbReference type="RefSeq" id="WP_089074191.1">
    <property type="nucleotide sequence ID" value="NZ_CP022356.1"/>
</dbReference>
<dbReference type="Proteomes" id="UP000242175">
    <property type="component" value="Chromosome small"/>
</dbReference>
<dbReference type="KEGG" id="pmai:CF386_09440"/>
<gene>
    <name evidence="1" type="ORF">CF386_09440</name>
</gene>
<reference evidence="1 2" key="1">
    <citation type="journal article" date="2016" name="Int. J. Syst. Evol. Microbiol.">
        <title>Paraphotobacterium marinum gen. nov., sp. nov., a member of the family Vibrionaceae, isolated from surface seawater.</title>
        <authorList>
            <person name="Huang Z."/>
            <person name="Dong C."/>
            <person name="Shao Z."/>
        </authorList>
    </citation>
    <scope>NUCLEOTIDE SEQUENCE [LARGE SCALE GENOMIC DNA]</scope>
    <source>
        <strain evidence="1 2">NSCS20N07D</strain>
    </source>
</reference>
<evidence type="ECO:0008006" key="3">
    <source>
        <dbReference type="Google" id="ProtNLM"/>
    </source>
</evidence>
<keyword evidence="2" id="KW-1185">Reference proteome</keyword>
<name>A0A220VH69_9GAMM</name>
<dbReference type="PROSITE" id="PS51257">
    <property type="entry name" value="PROKAR_LIPOPROTEIN"/>
    <property type="match status" value="1"/>
</dbReference>
<sequence>MSRILNTKIFRKQHEKKLITASFSSLILLTACGGSSSGSDSKPAPKPEKVQFSFPDKTVKNPIYYGDNLPLPFSSDNGLTLTKTHSSIDTDSLKSQFISTIGANKSDVRDFTQKINCIGNDCYVPIDRTITNDPKYNSQVPLHAYWTILNNGTKNDGYHIPKDRTTIAQDQANVTITFSGFASDRVYNEFNKYQPIYFKDYYLIDNGKNFNELGRLNHFLVDNESIQFTNCGDTISNPVVTVTNSSPKHKLDTPSFTKKDNTFTFEDDVQHDDRNPFNRDDQSTIVITFSKITNTDNCKINLIEKSGIKLNLKTGQMDQ</sequence>
<dbReference type="EMBL" id="CP022356">
    <property type="protein sequence ID" value="ASK79283.1"/>
    <property type="molecule type" value="Genomic_DNA"/>
</dbReference>
<accession>A0A220VH69</accession>
<organism evidence="1 2">
    <name type="scientific">Paraphotobacterium marinum</name>
    <dbReference type="NCBI Taxonomy" id="1755811"/>
    <lineage>
        <taxon>Bacteria</taxon>
        <taxon>Pseudomonadati</taxon>
        <taxon>Pseudomonadota</taxon>
        <taxon>Gammaproteobacteria</taxon>
        <taxon>Vibrionales</taxon>
        <taxon>Vibrionaceae</taxon>
        <taxon>Paraphotobacterium</taxon>
    </lineage>
</organism>
<proteinExistence type="predicted"/>